<dbReference type="SUPFAM" id="SSF53300">
    <property type="entry name" value="vWA-like"/>
    <property type="match status" value="1"/>
</dbReference>
<evidence type="ECO:0000256" key="1">
    <source>
        <dbReference type="ARBA" id="ARBA00022723"/>
    </source>
</evidence>
<sequence>MTNSFAWEKEYKRTWEDHSASRSKQSLLYHKHEFNDKRKGVIRHVHVIIDGSFSIDKPDYLPSFRTNFSKSLEKFVHKFYAENPISALSFSLVNEVVLKYSSETDISMKDFLSTKGEGYFSLLNALYASFEILKHKDFCKEIVVITASLMLKDPDTYVEIIELTRKMGIKIFIISMCGELMVFKDLTKLSGGRLYVPIDLDHFDYILDTLTIPTENNSATINLIQLGFPSMIPERGLCACHYQLHSAGYECPVCNTFVCSLPIACPICETQLVSAINISKSYHHLYPLGEFVEDTSGICYTCKEPSSSKCPQCGMFFCEQCDLFVHQNLHFCYGCKSIKD</sequence>
<dbReference type="InterPro" id="IPR046349">
    <property type="entry name" value="C1-like_sf"/>
</dbReference>
<dbReference type="GO" id="GO:0006351">
    <property type="term" value="P:DNA-templated transcription"/>
    <property type="evidence" value="ECO:0007669"/>
    <property type="project" value="InterPro"/>
</dbReference>
<reference evidence="5 6" key="1">
    <citation type="journal article" date="2020" name="Genome Biol. Evol.">
        <title>Comparative genomics of strictly vertically transmitted, feminizing microsporidia endosymbionts of amphipod crustaceans.</title>
        <authorList>
            <person name="Cormier A."/>
            <person name="Chebbi M.A."/>
            <person name="Giraud I."/>
            <person name="Wattier R."/>
            <person name="Teixeira M."/>
            <person name="Gilbert C."/>
            <person name="Rigaud T."/>
            <person name="Cordaux R."/>
        </authorList>
    </citation>
    <scope>NUCLEOTIDE SEQUENCE [LARGE SCALE GENOMIC DNA]</scope>
    <source>
        <strain evidence="5 6">Ou3-Ou53</strain>
    </source>
</reference>
<organism evidence="5 6">
    <name type="scientific">Nosema granulosis</name>
    <dbReference type="NCBI Taxonomy" id="83296"/>
    <lineage>
        <taxon>Eukaryota</taxon>
        <taxon>Fungi</taxon>
        <taxon>Fungi incertae sedis</taxon>
        <taxon>Microsporidia</taxon>
        <taxon>Nosematidae</taxon>
        <taxon>Nosema</taxon>
    </lineage>
</organism>
<feature type="domain" description="C2H2-type" evidence="4">
    <location>
        <begin position="308"/>
        <end position="330"/>
    </location>
</feature>
<dbReference type="InterPro" id="IPR013087">
    <property type="entry name" value="Znf_C2H2_type"/>
</dbReference>
<dbReference type="PANTHER" id="PTHR12695:SF2">
    <property type="entry name" value="GENERAL TRANSCRIPTION FACTOR IIH SUBUNIT 2-RELATED"/>
    <property type="match status" value="1"/>
</dbReference>
<evidence type="ECO:0000256" key="2">
    <source>
        <dbReference type="ARBA" id="ARBA00022833"/>
    </source>
</evidence>
<dbReference type="GO" id="GO:0006357">
    <property type="term" value="P:regulation of transcription by RNA polymerase II"/>
    <property type="evidence" value="ECO:0007669"/>
    <property type="project" value="TreeGrafter"/>
</dbReference>
<dbReference type="Proteomes" id="UP000740883">
    <property type="component" value="Unassembled WGS sequence"/>
</dbReference>
<dbReference type="Pfam" id="PF04056">
    <property type="entry name" value="Ssl1"/>
    <property type="match status" value="1"/>
</dbReference>
<dbReference type="NCBIfam" id="TIGR00622">
    <property type="entry name" value="ssl1"/>
    <property type="match status" value="1"/>
</dbReference>
<dbReference type="InterPro" id="IPR007198">
    <property type="entry name" value="Ssl1-like"/>
</dbReference>
<dbReference type="InterPro" id="IPR013083">
    <property type="entry name" value="Znf_RING/FYVE/PHD"/>
</dbReference>
<dbReference type="PROSITE" id="PS00028">
    <property type="entry name" value="ZINC_FINGER_C2H2_1"/>
    <property type="match status" value="1"/>
</dbReference>
<gene>
    <name evidence="5" type="primary">T16H12.4</name>
    <name evidence="5" type="ORF">NGRA_0748</name>
</gene>
<dbReference type="PANTHER" id="PTHR12695">
    <property type="entry name" value="GENERAL TRANSCRIPTION FACTOR IIH SUBUNIT 2"/>
    <property type="match status" value="1"/>
</dbReference>
<keyword evidence="3" id="KW-0863">Zinc-finger</keyword>
<dbReference type="Gene3D" id="3.40.50.410">
    <property type="entry name" value="von Willebrand factor, type A domain"/>
    <property type="match status" value="1"/>
</dbReference>
<proteinExistence type="predicted"/>
<evidence type="ECO:0000259" key="4">
    <source>
        <dbReference type="PROSITE" id="PS50157"/>
    </source>
</evidence>
<accession>A0A9P6H0V0</accession>
<dbReference type="InterPro" id="IPR004595">
    <property type="entry name" value="TFIIH_C1-like_dom"/>
</dbReference>
<dbReference type="GO" id="GO:0000439">
    <property type="term" value="C:transcription factor TFIIH core complex"/>
    <property type="evidence" value="ECO:0007669"/>
    <property type="project" value="InterPro"/>
</dbReference>
<evidence type="ECO:0000313" key="6">
    <source>
        <dbReference type="Proteomes" id="UP000740883"/>
    </source>
</evidence>
<dbReference type="AlphaFoldDB" id="A0A9P6H0V0"/>
<dbReference type="GO" id="GO:0006289">
    <property type="term" value="P:nucleotide-excision repair"/>
    <property type="evidence" value="ECO:0007669"/>
    <property type="project" value="InterPro"/>
</dbReference>
<keyword evidence="1" id="KW-0479">Metal-binding</keyword>
<dbReference type="EMBL" id="SBJO01000032">
    <property type="protein sequence ID" value="KAF9764210.1"/>
    <property type="molecule type" value="Genomic_DNA"/>
</dbReference>
<dbReference type="OrthoDB" id="284275at2759"/>
<protein>
    <submittedName>
        <fullName evidence="5">General transcription factor IIH subunit 2</fullName>
    </submittedName>
</protein>
<dbReference type="Gene3D" id="3.30.40.10">
    <property type="entry name" value="Zinc/RING finger domain, C3HC4 (zinc finger)"/>
    <property type="match status" value="1"/>
</dbReference>
<dbReference type="InterPro" id="IPR012170">
    <property type="entry name" value="TFIIH_SSL1/p44"/>
</dbReference>
<dbReference type="InterPro" id="IPR036465">
    <property type="entry name" value="vWFA_dom_sf"/>
</dbReference>
<dbReference type="PROSITE" id="PS50157">
    <property type="entry name" value="ZINC_FINGER_C2H2_2"/>
    <property type="match status" value="1"/>
</dbReference>
<dbReference type="GO" id="GO:0005675">
    <property type="term" value="C:transcription factor TFIIH holo complex"/>
    <property type="evidence" value="ECO:0007669"/>
    <property type="project" value="TreeGrafter"/>
</dbReference>
<keyword evidence="6" id="KW-1185">Reference proteome</keyword>
<evidence type="ECO:0000256" key="3">
    <source>
        <dbReference type="PROSITE-ProRule" id="PRU00042"/>
    </source>
</evidence>
<dbReference type="SMART" id="SM01047">
    <property type="entry name" value="C1_4"/>
    <property type="match status" value="1"/>
</dbReference>
<dbReference type="GO" id="GO:0008270">
    <property type="term" value="F:zinc ion binding"/>
    <property type="evidence" value="ECO:0007669"/>
    <property type="project" value="UniProtKB-KW"/>
</dbReference>
<keyword evidence="2" id="KW-0862">Zinc</keyword>
<evidence type="ECO:0000313" key="5">
    <source>
        <dbReference type="EMBL" id="KAF9764210.1"/>
    </source>
</evidence>
<name>A0A9P6H0V0_9MICR</name>
<comment type="caution">
    <text evidence="5">The sequence shown here is derived from an EMBL/GenBank/DDBJ whole genome shotgun (WGS) entry which is preliminary data.</text>
</comment>
<dbReference type="SUPFAM" id="SSF57889">
    <property type="entry name" value="Cysteine-rich domain"/>
    <property type="match status" value="1"/>
</dbReference>